<dbReference type="RefSeq" id="WP_195812052.1">
    <property type="nucleotide sequence ID" value="NZ_CP064795.1"/>
</dbReference>
<evidence type="ECO:0000313" key="1">
    <source>
        <dbReference type="EMBL" id="QPG06980.1"/>
    </source>
</evidence>
<dbReference type="AlphaFoldDB" id="A0A7S9HE93"/>
<reference evidence="1 2" key="1">
    <citation type="submission" date="2020-11" db="EMBL/GenBank/DDBJ databases">
        <title>Complete genome sequence for Salinimonas sp. strain G2-b.</title>
        <authorList>
            <person name="Park S.-J."/>
        </authorList>
    </citation>
    <scope>NUCLEOTIDE SEQUENCE [LARGE SCALE GENOMIC DNA]</scope>
    <source>
        <strain evidence="1 2">G2-b</strain>
    </source>
</reference>
<gene>
    <name evidence="1" type="ORF">IT774_07705</name>
</gene>
<proteinExistence type="predicted"/>
<name>A0A7S9HE93_9ALTE</name>
<protein>
    <submittedName>
        <fullName evidence="1">Uncharacterized protein</fullName>
    </submittedName>
</protein>
<dbReference type="Proteomes" id="UP000595095">
    <property type="component" value="Chromosome"/>
</dbReference>
<keyword evidence="2" id="KW-1185">Reference proteome</keyword>
<organism evidence="1 2">
    <name type="scientific">Salinimonas marina</name>
    <dbReference type="NCBI Taxonomy" id="2785918"/>
    <lineage>
        <taxon>Bacteria</taxon>
        <taxon>Pseudomonadati</taxon>
        <taxon>Pseudomonadota</taxon>
        <taxon>Gammaproteobacteria</taxon>
        <taxon>Alteromonadales</taxon>
        <taxon>Alteromonadaceae</taxon>
        <taxon>Alteromonas/Salinimonas group</taxon>
        <taxon>Salinimonas</taxon>
    </lineage>
</organism>
<accession>A0A7S9HE93</accession>
<dbReference type="EMBL" id="CP064795">
    <property type="protein sequence ID" value="QPG06980.1"/>
    <property type="molecule type" value="Genomic_DNA"/>
</dbReference>
<sequence length="430" mass="46971">MANPITWKNVGMPSFSGANYLAANAGQTITGGMDRLAQVAGSIEAQRAKEFQATKDAATNQFLTQIQDFNQPGQLAGFEQQLRTQLGGMGAGEVDAAKVNAALQGRLGQRANNLITSGQFDEAEQFIGQVGINDKSGLNTNLASGRQAQADAQAAAKLKQDKERAIGLYNAALNGSKNRYEVQGKVTRALEKANISAPVAKEYIGRSVDDFDKLNTLSTEDEAGYSRVADNLKTVATREIETLQSDPAAIKARTAQEEWDGYALDDSGTQYGSFETYAQMDQAKGDSWGRFFTDEVSEGSVMIQETLNELAQGRGPGKDGSSKALWKKIGTAIADGSIPESYIESAKIKAYNKSRESDPGDVDMNRFKLNFQDQLRELGLKWQQYNAGNTVRKNNEAKIREREARLFEDLEYARKATRDNASAHRLASFR</sequence>
<evidence type="ECO:0000313" key="2">
    <source>
        <dbReference type="Proteomes" id="UP000595095"/>
    </source>
</evidence>
<dbReference type="KEGG" id="smaa:IT774_07705"/>